<dbReference type="AlphaFoldDB" id="A0A5J5B5W0"/>
<proteinExistence type="predicted"/>
<sequence>MAVAAAGTVRMELWENLGEVKFEEEKGERKIGSSSSSSSSSSTATDAAVLLCEVMFVVALCSRVAASGTVAK</sequence>
<keyword evidence="3" id="KW-1185">Reference proteome</keyword>
<feature type="compositionally biased region" description="Low complexity" evidence="1">
    <location>
        <begin position="33"/>
        <end position="42"/>
    </location>
</feature>
<name>A0A5J5B5W0_9ASTE</name>
<evidence type="ECO:0000256" key="1">
    <source>
        <dbReference type="SAM" id="MobiDB-lite"/>
    </source>
</evidence>
<feature type="region of interest" description="Disordered" evidence="1">
    <location>
        <begin position="23"/>
        <end position="43"/>
    </location>
</feature>
<accession>A0A5J5B5W0</accession>
<protein>
    <submittedName>
        <fullName evidence="2">Uncharacterized protein</fullName>
    </submittedName>
</protein>
<evidence type="ECO:0000313" key="3">
    <source>
        <dbReference type="Proteomes" id="UP000325577"/>
    </source>
</evidence>
<reference evidence="2 3" key="1">
    <citation type="submission" date="2019-09" db="EMBL/GenBank/DDBJ databases">
        <title>A chromosome-level genome assembly of the Chinese tupelo Nyssa sinensis.</title>
        <authorList>
            <person name="Yang X."/>
            <person name="Kang M."/>
            <person name="Yang Y."/>
            <person name="Xiong H."/>
            <person name="Wang M."/>
            <person name="Zhang Z."/>
            <person name="Wang Z."/>
            <person name="Wu H."/>
            <person name="Ma T."/>
            <person name="Liu J."/>
            <person name="Xi Z."/>
        </authorList>
    </citation>
    <scope>NUCLEOTIDE SEQUENCE [LARGE SCALE GENOMIC DNA]</scope>
    <source>
        <strain evidence="2">J267</strain>
        <tissue evidence="2">Leaf</tissue>
    </source>
</reference>
<dbReference type="Proteomes" id="UP000325577">
    <property type="component" value="Linkage Group LG16"/>
</dbReference>
<evidence type="ECO:0000313" key="2">
    <source>
        <dbReference type="EMBL" id="KAA8537202.1"/>
    </source>
</evidence>
<organism evidence="2 3">
    <name type="scientific">Nyssa sinensis</name>
    <dbReference type="NCBI Taxonomy" id="561372"/>
    <lineage>
        <taxon>Eukaryota</taxon>
        <taxon>Viridiplantae</taxon>
        <taxon>Streptophyta</taxon>
        <taxon>Embryophyta</taxon>
        <taxon>Tracheophyta</taxon>
        <taxon>Spermatophyta</taxon>
        <taxon>Magnoliopsida</taxon>
        <taxon>eudicotyledons</taxon>
        <taxon>Gunneridae</taxon>
        <taxon>Pentapetalae</taxon>
        <taxon>asterids</taxon>
        <taxon>Cornales</taxon>
        <taxon>Nyssaceae</taxon>
        <taxon>Nyssa</taxon>
    </lineage>
</organism>
<dbReference type="EMBL" id="CM018039">
    <property type="protein sequence ID" value="KAA8537202.1"/>
    <property type="molecule type" value="Genomic_DNA"/>
</dbReference>
<gene>
    <name evidence="2" type="ORF">F0562_029666</name>
</gene>